<reference evidence="2" key="1">
    <citation type="submission" date="2018-05" db="EMBL/GenBank/DDBJ databases">
        <authorList>
            <person name="Lanie J.A."/>
            <person name="Ng W.-L."/>
            <person name="Kazmierczak K.M."/>
            <person name="Andrzejewski T.M."/>
            <person name="Davidsen T.M."/>
            <person name="Wayne K.J."/>
            <person name="Tettelin H."/>
            <person name="Glass J.I."/>
            <person name="Rusch D."/>
            <person name="Podicherti R."/>
            <person name="Tsui H.-C.T."/>
            <person name="Winkler M.E."/>
        </authorList>
    </citation>
    <scope>NUCLEOTIDE SEQUENCE</scope>
</reference>
<feature type="transmembrane region" description="Helical" evidence="1">
    <location>
        <begin position="103"/>
        <end position="126"/>
    </location>
</feature>
<dbReference type="GO" id="GO:0004143">
    <property type="term" value="F:ATP-dependent diacylglycerol kinase activity"/>
    <property type="evidence" value="ECO:0007669"/>
    <property type="project" value="InterPro"/>
</dbReference>
<accession>A0A381WGS2</accession>
<evidence type="ECO:0000313" key="2">
    <source>
        <dbReference type="EMBL" id="SVA51501.1"/>
    </source>
</evidence>
<keyword evidence="1" id="KW-1133">Transmembrane helix</keyword>
<name>A0A381WGS2_9ZZZZ</name>
<feature type="transmembrane region" description="Helical" evidence="1">
    <location>
        <begin position="138"/>
        <end position="168"/>
    </location>
</feature>
<dbReference type="PANTHER" id="PTHR31303">
    <property type="entry name" value="CTP-DEPENDENT DIACYLGLYCEROL KINASE 1"/>
    <property type="match status" value="1"/>
</dbReference>
<keyword evidence="1" id="KW-0812">Transmembrane</keyword>
<dbReference type="EMBL" id="UINC01011709">
    <property type="protein sequence ID" value="SVA51501.1"/>
    <property type="molecule type" value="Genomic_DNA"/>
</dbReference>
<feature type="transmembrane region" description="Helical" evidence="1">
    <location>
        <begin position="76"/>
        <end position="97"/>
    </location>
</feature>
<gene>
    <name evidence="2" type="ORF">METZ01_LOCUS104355</name>
</gene>
<organism evidence="2">
    <name type="scientific">marine metagenome</name>
    <dbReference type="NCBI Taxonomy" id="408172"/>
    <lineage>
        <taxon>unclassified sequences</taxon>
        <taxon>metagenomes</taxon>
        <taxon>ecological metagenomes</taxon>
    </lineage>
</organism>
<proteinExistence type="predicted"/>
<keyword evidence="1" id="KW-0472">Membrane</keyword>
<dbReference type="InterPro" id="IPR037997">
    <property type="entry name" value="Dgk1-like"/>
</dbReference>
<evidence type="ECO:0000256" key="1">
    <source>
        <dbReference type="SAM" id="Phobius"/>
    </source>
</evidence>
<feature type="transmembrane region" description="Helical" evidence="1">
    <location>
        <begin position="35"/>
        <end position="55"/>
    </location>
</feature>
<dbReference type="AlphaFoldDB" id="A0A381WGS2"/>
<sequence>VNPIPRGELARKLIHITNLVIPLSYLWIFQNQITMVGILLFFTILSIFIEMLRVRSHQVSSFFERWLNFMMRKNETSGNITGATWVFVGAFLTVLLVPNPYAVLGLIFLSVGDTVAALIGIGYPLVRIGRKTLSGTLSGFVVCVLAGKAIGLPVGDLVIIFGAFVAMVVELIPSPVNDNVTIPLSAGLAMALIGSAL</sequence>
<feature type="non-terminal residue" evidence="2">
    <location>
        <position position="1"/>
    </location>
</feature>
<evidence type="ECO:0008006" key="3">
    <source>
        <dbReference type="Google" id="ProtNLM"/>
    </source>
</evidence>
<protein>
    <recommendedName>
        <fullName evidence="3">Phosphatidate cytidylyltransferase</fullName>
    </recommendedName>
</protein>
<dbReference type="PANTHER" id="PTHR31303:SF1">
    <property type="entry name" value="CTP-DEPENDENT DIACYLGLYCEROL KINASE 1"/>
    <property type="match status" value="1"/>
</dbReference>